<feature type="compositionally biased region" description="Polar residues" evidence="7">
    <location>
        <begin position="19"/>
        <end position="28"/>
    </location>
</feature>
<evidence type="ECO:0000256" key="5">
    <source>
        <dbReference type="ARBA" id="ARBA00022824"/>
    </source>
</evidence>
<feature type="domain" description="Golgin subfamily A member 7/ERF4" evidence="8">
    <location>
        <begin position="182"/>
        <end position="296"/>
    </location>
</feature>
<comment type="subcellular location">
    <subcellularLocation>
        <location evidence="1">Endoplasmic reticulum membrane</location>
        <topology evidence="1">Peripheral membrane protein</topology>
    </subcellularLocation>
</comment>
<dbReference type="GeneID" id="33571415"/>
<dbReference type="OrthoDB" id="2190159at2759"/>
<dbReference type="GO" id="GO:0031211">
    <property type="term" value="C:endoplasmic reticulum palmitoyltransferase complex"/>
    <property type="evidence" value="ECO:0007669"/>
    <property type="project" value="TreeGrafter"/>
</dbReference>
<evidence type="ECO:0000313" key="9">
    <source>
        <dbReference type="EMBL" id="ORZ28953.1"/>
    </source>
</evidence>
<keyword evidence="10" id="KW-1185">Reference proteome</keyword>
<evidence type="ECO:0000313" key="10">
    <source>
        <dbReference type="Proteomes" id="UP000193648"/>
    </source>
</evidence>
<name>A0A1Y2H5G9_9FUNG</name>
<accession>A0A1Y2H5G9</accession>
<dbReference type="PANTHER" id="PTHR13254">
    <property type="entry name" value="GOLGI AUTOANTIGEN, GOLGIN SUBFAMILY A, 7"/>
    <property type="match status" value="1"/>
</dbReference>
<feature type="compositionally biased region" description="Polar residues" evidence="7">
    <location>
        <begin position="140"/>
        <end position="153"/>
    </location>
</feature>
<dbReference type="PANTHER" id="PTHR13254:SF0">
    <property type="entry name" value="GOLGIN SUBFAMILY A MEMBER 7_ERF4 DOMAIN-CONTAINING PROTEIN"/>
    <property type="match status" value="1"/>
</dbReference>
<dbReference type="Proteomes" id="UP000193648">
    <property type="component" value="Unassembled WGS sequence"/>
</dbReference>
<evidence type="ECO:0000256" key="2">
    <source>
        <dbReference type="ARBA" id="ARBA00007732"/>
    </source>
</evidence>
<gene>
    <name evidence="9" type="ORF">BCR41DRAFT_418044</name>
</gene>
<dbReference type="RefSeq" id="XP_021886626.1">
    <property type="nucleotide sequence ID" value="XM_022029572.1"/>
</dbReference>
<evidence type="ECO:0000256" key="3">
    <source>
        <dbReference type="ARBA" id="ARBA00011396"/>
    </source>
</evidence>
<evidence type="ECO:0000256" key="7">
    <source>
        <dbReference type="SAM" id="MobiDB-lite"/>
    </source>
</evidence>
<evidence type="ECO:0000259" key="8">
    <source>
        <dbReference type="Pfam" id="PF10256"/>
    </source>
</evidence>
<comment type="caution">
    <text evidence="9">The sequence shown here is derived from an EMBL/GenBank/DDBJ whole genome shotgun (WGS) entry which is preliminary data.</text>
</comment>
<dbReference type="InParanoid" id="A0A1Y2H5G9"/>
<comment type="similarity">
    <text evidence="2">Belongs to the ERF4 family.</text>
</comment>
<keyword evidence="5" id="KW-0256">Endoplasmic reticulum</keyword>
<comment type="subunit">
    <text evidence="3">Interacts with ERF2.</text>
</comment>
<feature type="compositionally biased region" description="Low complexity" evidence="7">
    <location>
        <begin position="154"/>
        <end position="164"/>
    </location>
</feature>
<feature type="compositionally biased region" description="Low complexity" evidence="7">
    <location>
        <begin position="63"/>
        <end position="88"/>
    </location>
</feature>
<feature type="region of interest" description="Disordered" evidence="7">
    <location>
        <begin position="1"/>
        <end position="178"/>
    </location>
</feature>
<dbReference type="GO" id="GO:0005789">
    <property type="term" value="C:endoplasmic reticulum membrane"/>
    <property type="evidence" value="ECO:0007669"/>
    <property type="project" value="UniProtKB-SubCell"/>
</dbReference>
<evidence type="ECO:0000256" key="4">
    <source>
        <dbReference type="ARBA" id="ARBA00018463"/>
    </source>
</evidence>
<keyword evidence="6" id="KW-0472">Membrane</keyword>
<dbReference type="GO" id="GO:0006612">
    <property type="term" value="P:protein targeting to membrane"/>
    <property type="evidence" value="ECO:0007669"/>
    <property type="project" value="TreeGrafter"/>
</dbReference>
<dbReference type="STRING" id="64571.A0A1Y2H5G9"/>
<feature type="compositionally biased region" description="Low complexity" evidence="7">
    <location>
        <begin position="1"/>
        <end position="11"/>
    </location>
</feature>
<reference evidence="9 10" key="1">
    <citation type="submission" date="2016-07" db="EMBL/GenBank/DDBJ databases">
        <title>Pervasive Adenine N6-methylation of Active Genes in Fungi.</title>
        <authorList>
            <consortium name="DOE Joint Genome Institute"/>
            <person name="Mondo S.J."/>
            <person name="Dannebaum R.O."/>
            <person name="Kuo R.C."/>
            <person name="Labutti K."/>
            <person name="Haridas S."/>
            <person name="Kuo A."/>
            <person name="Salamov A."/>
            <person name="Ahrendt S.R."/>
            <person name="Lipzen A."/>
            <person name="Sullivan W."/>
            <person name="Andreopoulos W.B."/>
            <person name="Clum A."/>
            <person name="Lindquist E."/>
            <person name="Daum C."/>
            <person name="Ramamoorthy G.K."/>
            <person name="Gryganskyi A."/>
            <person name="Culley D."/>
            <person name="Magnuson J.K."/>
            <person name="James T.Y."/>
            <person name="O'Malley M.A."/>
            <person name="Stajich J.E."/>
            <person name="Spatafora J.W."/>
            <person name="Visel A."/>
            <person name="Grigoriev I.V."/>
        </authorList>
    </citation>
    <scope>NUCLEOTIDE SEQUENCE [LARGE SCALE GENOMIC DNA]</scope>
    <source>
        <strain evidence="9 10">NRRL 3116</strain>
    </source>
</reference>
<organism evidence="9 10">
    <name type="scientific">Lobosporangium transversale</name>
    <dbReference type="NCBI Taxonomy" id="64571"/>
    <lineage>
        <taxon>Eukaryota</taxon>
        <taxon>Fungi</taxon>
        <taxon>Fungi incertae sedis</taxon>
        <taxon>Mucoromycota</taxon>
        <taxon>Mortierellomycotina</taxon>
        <taxon>Mortierellomycetes</taxon>
        <taxon>Mortierellales</taxon>
        <taxon>Mortierellaceae</taxon>
        <taxon>Lobosporangium</taxon>
    </lineage>
</organism>
<feature type="compositionally biased region" description="Low complexity" evidence="7">
    <location>
        <begin position="35"/>
        <end position="52"/>
    </location>
</feature>
<proteinExistence type="inferred from homology"/>
<protein>
    <recommendedName>
        <fullName evidence="4">Ras modification protein ERF4</fullName>
    </recommendedName>
</protein>
<dbReference type="Pfam" id="PF10256">
    <property type="entry name" value="Erf4"/>
    <property type="match status" value="1"/>
</dbReference>
<dbReference type="EMBL" id="MCFF01000001">
    <property type="protein sequence ID" value="ORZ28953.1"/>
    <property type="molecule type" value="Genomic_DNA"/>
</dbReference>
<sequence>MNTALPSQWQPPSEPQPSKDSSFSTSIPLSMLHINNNENNRNTNSNRSSTESPITASSYQGRTIIISAATAEAEGEVEAGSRSRSRSGTGTGTGSGTGSTTTGIMNQSIKTKELPSLPKNITTQQPKYQPRLPSPLSPGGAQNHSTETEANNSHQQQQQQQQHQSADYQRLSEPPTGIPRCIVRVDRDHNLADQATRFDNEQFPEEFVGRISIQQFKKTVEGINECMRDAEQSMLNCLDTLLDCLTAYTAKHCFGTHYQRAIRRMEEFIEQENRQIYHPARMHLRDPQKVGMIYLEFEIF</sequence>
<dbReference type="InterPro" id="IPR019383">
    <property type="entry name" value="Golgin_A_7/ERF4"/>
</dbReference>
<evidence type="ECO:0000256" key="6">
    <source>
        <dbReference type="ARBA" id="ARBA00023136"/>
    </source>
</evidence>
<dbReference type="InterPro" id="IPR051371">
    <property type="entry name" value="Ras_palmitoyltransferase"/>
</dbReference>
<evidence type="ECO:0000256" key="1">
    <source>
        <dbReference type="ARBA" id="ARBA00004406"/>
    </source>
</evidence>
<dbReference type="AlphaFoldDB" id="A0A1Y2H5G9"/>